<dbReference type="SMART" id="SM00028">
    <property type="entry name" value="TPR"/>
    <property type="match status" value="2"/>
</dbReference>
<evidence type="ECO:0000313" key="2">
    <source>
        <dbReference type="Proteomes" id="UP000324996"/>
    </source>
</evidence>
<reference evidence="1 2" key="1">
    <citation type="submission" date="2019-09" db="EMBL/GenBank/DDBJ databases">
        <title>NBRP : Genome information of microbial organism related human and environment.</title>
        <authorList>
            <person name="Hattori M."/>
            <person name="Oshima K."/>
            <person name="Inaba H."/>
            <person name="Suda W."/>
            <person name="Sakamoto M."/>
            <person name="Iino T."/>
            <person name="Kitahara M."/>
            <person name="Oshida Y."/>
            <person name="Iida T."/>
            <person name="Kudo T."/>
            <person name="Itoh T."/>
            <person name="Ohkuma M."/>
        </authorList>
    </citation>
    <scope>NUCLEOTIDE SEQUENCE [LARGE SCALE GENOMIC DNA]</scope>
    <source>
        <strain evidence="1 2">Q-1</strain>
    </source>
</reference>
<sequence length="184" mass="20370">MTKLLPFSPAPFKQGVILTILAFVLLQAMPHALAQSTGTRIEKAPDRPLNIIRFDEPAEIAEIRSLLEQGAHGDAIDLALTLLERDKTPAIQYSAWNALCAARSKDNQWDGALEACEKAILIRPRHWMARNSRANVYLMQGRYDLALDDFQIALANLAPGSMEAQIVEHNIAITESRRRASGEG</sequence>
<dbReference type="Proteomes" id="UP000324996">
    <property type="component" value="Unassembled WGS sequence"/>
</dbReference>
<dbReference type="Pfam" id="PF13432">
    <property type="entry name" value="TPR_16"/>
    <property type="match status" value="1"/>
</dbReference>
<proteinExistence type="predicted"/>
<dbReference type="AlphaFoldDB" id="A0A5A7NAP8"/>
<dbReference type="EMBL" id="BKCN01000007">
    <property type="protein sequence ID" value="GER04036.1"/>
    <property type="molecule type" value="Genomic_DNA"/>
</dbReference>
<dbReference type="SUPFAM" id="SSF48452">
    <property type="entry name" value="TPR-like"/>
    <property type="match status" value="1"/>
</dbReference>
<dbReference type="Gene3D" id="1.25.40.10">
    <property type="entry name" value="Tetratricopeptide repeat domain"/>
    <property type="match status" value="1"/>
</dbReference>
<keyword evidence="2" id="KW-1185">Reference proteome</keyword>
<gene>
    <name evidence="1" type="ORF">JCM17846_17180</name>
</gene>
<accession>A0A5A7NAP8</accession>
<evidence type="ECO:0000313" key="1">
    <source>
        <dbReference type="EMBL" id="GER04036.1"/>
    </source>
</evidence>
<dbReference type="InterPro" id="IPR011990">
    <property type="entry name" value="TPR-like_helical_dom_sf"/>
</dbReference>
<name>A0A5A7NAP8_9PROT</name>
<dbReference type="InterPro" id="IPR019734">
    <property type="entry name" value="TPR_rpt"/>
</dbReference>
<organism evidence="1 2">
    <name type="scientific">Iodidimonas nitroreducens</name>
    <dbReference type="NCBI Taxonomy" id="1236968"/>
    <lineage>
        <taxon>Bacteria</taxon>
        <taxon>Pseudomonadati</taxon>
        <taxon>Pseudomonadota</taxon>
        <taxon>Alphaproteobacteria</taxon>
        <taxon>Iodidimonadales</taxon>
        <taxon>Iodidimonadaceae</taxon>
        <taxon>Iodidimonas</taxon>
    </lineage>
</organism>
<dbReference type="RefSeq" id="WP_042087512.1">
    <property type="nucleotide sequence ID" value="NZ_BKCN01000007.1"/>
</dbReference>
<protein>
    <submittedName>
        <fullName evidence="1">Uncharacterized protein</fullName>
    </submittedName>
</protein>
<comment type="caution">
    <text evidence="1">The sequence shown here is derived from an EMBL/GenBank/DDBJ whole genome shotgun (WGS) entry which is preliminary data.</text>
</comment>